<keyword evidence="1 4" id="KW-0812">Transmembrane</keyword>
<feature type="domain" description="HAMP" evidence="5">
    <location>
        <begin position="610"/>
        <end position="662"/>
    </location>
</feature>
<dbReference type="InterPro" id="IPR003660">
    <property type="entry name" value="HAMP_dom"/>
</dbReference>
<evidence type="ECO:0000259" key="5">
    <source>
        <dbReference type="PROSITE" id="PS50885"/>
    </source>
</evidence>
<evidence type="ECO:0000256" key="3">
    <source>
        <dbReference type="SAM" id="MobiDB-lite"/>
    </source>
</evidence>
<keyword evidence="7" id="KW-1185">Reference proteome</keyword>
<dbReference type="AlphaFoldDB" id="A0A428WBQ5"/>
<dbReference type="PROSITE" id="PS50885">
    <property type="entry name" value="HAMP"/>
    <property type="match status" value="1"/>
</dbReference>
<protein>
    <recommendedName>
        <fullName evidence="5">HAMP domain-containing protein</fullName>
    </recommendedName>
</protein>
<dbReference type="Gene3D" id="6.10.340.10">
    <property type="match status" value="1"/>
</dbReference>
<name>A0A428WBQ5_AMYBA</name>
<dbReference type="RefSeq" id="WP_125592009.1">
    <property type="nucleotide sequence ID" value="NZ_QHHU01000040.1"/>
</dbReference>
<reference evidence="6 7" key="1">
    <citation type="submission" date="2018-05" db="EMBL/GenBank/DDBJ databases">
        <title>Evolution of GPA BGCs.</title>
        <authorList>
            <person name="Waglechner N."/>
            <person name="Wright G.D."/>
        </authorList>
    </citation>
    <scope>NUCLEOTIDE SEQUENCE [LARGE SCALE GENOMIC DNA]</scope>
    <source>
        <strain evidence="6 7">DSM 5908</strain>
    </source>
</reference>
<gene>
    <name evidence="6" type="ORF">DMA12_27115</name>
</gene>
<dbReference type="Proteomes" id="UP000286716">
    <property type="component" value="Unassembled WGS sequence"/>
</dbReference>
<sequence>MSGRRLPSLRAPWVAGLMSFLVLASAAAICLSRTGDSAPVPQSVLDSRQESTEAAQEAISRSLDGGMGSLAEIAAVVDESLSRPDRALPVLSKGRPWKSLYVVDRASREVVAQAGAPAQPALLGDPAPSEAGMRLAQVDTGRQIVEYTPIGKAADTKYLLVGQVDPDRLGELLAAAGPEGAWLLDKSGSVIVGPDNRRPPLGVIDPGLEPGAAASGSRAQHAAGQEEVVAWAAMDGTSSSTALGWTVASEQATTEPAAFAEASGRRAITVGAGLAVLTVIVFAAFYLLLLRPIRLLSRVATSSRRTAAKAPKHGEAGRIALVLTHARAGRSGRYRPLALLTWSAGAALFLGAAATVTVLPSFWPVDAIPASVAAEQQARSSLAAHQVQSLLDSGVSDLTAVATGVRMSKDTETPAKLLSQLMSTRDRYRGVVYLAPNGELRAKSGEDVDAAAIKAADEPALAVDTPQGGSPRVFVSAPVTGEKAGRLIAEFAPSALSGPLSSAGPGNTWFLDADREVIGTTTASGLSSRPDLAQAVRDAAGGPGHALRDVDGGRHLVSWAPVTSTLLTGLTVVTDRPETPPTHLNEKRDLILLGTLIAVLTIVIFARLYVVVIRPLSALAEVAERLGRGDTGAPVIVRGYDQLGLVARGLERTRRDLIRSIATTPPTARRPTPRPRPATATHSRTAAGPPPPSSRRTPRSPTSTTTRRPRR</sequence>
<feature type="compositionally biased region" description="Low complexity" evidence="3">
    <location>
        <begin position="699"/>
        <end position="711"/>
    </location>
</feature>
<keyword evidence="2 4" id="KW-1133">Transmembrane helix</keyword>
<feature type="region of interest" description="Disordered" evidence="3">
    <location>
        <begin position="659"/>
        <end position="711"/>
    </location>
</feature>
<evidence type="ECO:0000313" key="6">
    <source>
        <dbReference type="EMBL" id="RSM40357.1"/>
    </source>
</evidence>
<evidence type="ECO:0000256" key="2">
    <source>
        <dbReference type="ARBA" id="ARBA00022989"/>
    </source>
</evidence>
<dbReference type="EMBL" id="QHHU01000040">
    <property type="protein sequence ID" value="RSM40357.1"/>
    <property type="molecule type" value="Genomic_DNA"/>
</dbReference>
<accession>A0A428WBQ5</accession>
<comment type="caution">
    <text evidence="6">The sequence shown here is derived from an EMBL/GenBank/DDBJ whole genome shotgun (WGS) entry which is preliminary data.</text>
</comment>
<dbReference type="SMART" id="SM00304">
    <property type="entry name" value="HAMP"/>
    <property type="match status" value="1"/>
</dbReference>
<evidence type="ECO:0000313" key="7">
    <source>
        <dbReference type="Proteomes" id="UP000286716"/>
    </source>
</evidence>
<feature type="compositionally biased region" description="Low complexity" evidence="3">
    <location>
        <begin position="677"/>
        <end position="687"/>
    </location>
</feature>
<dbReference type="GO" id="GO:0007165">
    <property type="term" value="P:signal transduction"/>
    <property type="evidence" value="ECO:0007669"/>
    <property type="project" value="InterPro"/>
</dbReference>
<dbReference type="CDD" id="cd06225">
    <property type="entry name" value="HAMP"/>
    <property type="match status" value="1"/>
</dbReference>
<evidence type="ECO:0000256" key="4">
    <source>
        <dbReference type="SAM" id="Phobius"/>
    </source>
</evidence>
<keyword evidence="4" id="KW-0472">Membrane</keyword>
<organism evidence="6 7">
    <name type="scientific">Amycolatopsis balhimycina DSM 5908</name>
    <dbReference type="NCBI Taxonomy" id="1081091"/>
    <lineage>
        <taxon>Bacteria</taxon>
        <taxon>Bacillati</taxon>
        <taxon>Actinomycetota</taxon>
        <taxon>Actinomycetes</taxon>
        <taxon>Pseudonocardiales</taxon>
        <taxon>Pseudonocardiaceae</taxon>
        <taxon>Amycolatopsis</taxon>
    </lineage>
</organism>
<feature type="transmembrane region" description="Helical" evidence="4">
    <location>
        <begin position="267"/>
        <end position="289"/>
    </location>
</feature>
<feature type="transmembrane region" description="Helical" evidence="4">
    <location>
        <begin position="337"/>
        <end position="363"/>
    </location>
</feature>
<dbReference type="SUPFAM" id="SSF158472">
    <property type="entry name" value="HAMP domain-like"/>
    <property type="match status" value="1"/>
</dbReference>
<dbReference type="GO" id="GO:0016020">
    <property type="term" value="C:membrane"/>
    <property type="evidence" value="ECO:0007669"/>
    <property type="project" value="InterPro"/>
</dbReference>
<feature type="transmembrane region" description="Helical" evidence="4">
    <location>
        <begin position="590"/>
        <end position="610"/>
    </location>
</feature>
<proteinExistence type="predicted"/>
<evidence type="ECO:0000256" key="1">
    <source>
        <dbReference type="ARBA" id="ARBA00022692"/>
    </source>
</evidence>